<protein>
    <submittedName>
        <fullName evidence="8">RNA polymerase sigma70 factor</fullName>
    </submittedName>
</protein>
<dbReference type="Proteomes" id="UP000032250">
    <property type="component" value="Unassembled WGS sequence"/>
</dbReference>
<dbReference type="OrthoDB" id="2678696at2"/>
<dbReference type="SUPFAM" id="SSF88946">
    <property type="entry name" value="Sigma2 domain of RNA polymerase sigma factors"/>
    <property type="match status" value="1"/>
</dbReference>
<dbReference type="GO" id="GO:0006352">
    <property type="term" value="P:DNA-templated transcription initiation"/>
    <property type="evidence" value="ECO:0007669"/>
    <property type="project" value="InterPro"/>
</dbReference>
<gene>
    <name evidence="8" type="ORF">N495_08525</name>
</gene>
<dbReference type="NCBIfam" id="TIGR02937">
    <property type="entry name" value="sigma70-ECF"/>
    <property type="match status" value="1"/>
</dbReference>
<dbReference type="InterPro" id="IPR007627">
    <property type="entry name" value="RNA_pol_sigma70_r2"/>
</dbReference>
<evidence type="ECO:0000313" key="8">
    <source>
        <dbReference type="EMBL" id="KIS23637.1"/>
    </source>
</evidence>
<dbReference type="EMBL" id="JXSU01000007">
    <property type="protein sequence ID" value="KIS23637.1"/>
    <property type="molecule type" value="Genomic_DNA"/>
</dbReference>
<dbReference type="InterPro" id="IPR039425">
    <property type="entry name" value="RNA_pol_sigma-70-like"/>
</dbReference>
<name>A0A0D1BV60_CLOBO</name>
<reference evidence="8 9" key="1">
    <citation type="submission" date="2014-06" db="EMBL/GenBank/DDBJ databases">
        <title>Genome characterization of distinct group I Clostridium botulinum lineages.</title>
        <authorList>
            <person name="Giordani F."/>
            <person name="Anselmo A."/>
            <person name="Fillo S."/>
            <person name="Palozzi A.M."/>
            <person name="Fortunato A."/>
            <person name="Gentile B."/>
            <person name="Ciammaruconi A."/>
            <person name="Anniballi F."/>
            <person name="De Medici D."/>
            <person name="Lista F."/>
        </authorList>
    </citation>
    <scope>NUCLEOTIDE SEQUENCE [LARGE SCALE GENOMIC DNA]</scope>
    <source>
        <strain evidence="8 9">B2 450</strain>
    </source>
</reference>
<dbReference type="InterPro" id="IPR014284">
    <property type="entry name" value="RNA_pol_sigma-70_dom"/>
</dbReference>
<evidence type="ECO:0000256" key="1">
    <source>
        <dbReference type="ARBA" id="ARBA00010641"/>
    </source>
</evidence>
<dbReference type="SUPFAM" id="SSF88659">
    <property type="entry name" value="Sigma3 and sigma4 domains of RNA polymerase sigma factors"/>
    <property type="match status" value="1"/>
</dbReference>
<evidence type="ECO:0000256" key="4">
    <source>
        <dbReference type="ARBA" id="ARBA00023125"/>
    </source>
</evidence>
<comment type="similarity">
    <text evidence="1">Belongs to the sigma-70 factor family. ECF subfamily.</text>
</comment>
<dbReference type="Gene3D" id="1.10.1740.10">
    <property type="match status" value="1"/>
</dbReference>
<evidence type="ECO:0000313" key="9">
    <source>
        <dbReference type="Proteomes" id="UP000032250"/>
    </source>
</evidence>
<organism evidence="8 9">
    <name type="scientific">Clostridium botulinum B2 450</name>
    <dbReference type="NCBI Taxonomy" id="1379739"/>
    <lineage>
        <taxon>Bacteria</taxon>
        <taxon>Bacillati</taxon>
        <taxon>Bacillota</taxon>
        <taxon>Clostridia</taxon>
        <taxon>Eubacteriales</taxon>
        <taxon>Clostridiaceae</taxon>
        <taxon>Clostridium</taxon>
    </lineage>
</organism>
<dbReference type="PANTHER" id="PTHR43133">
    <property type="entry name" value="RNA POLYMERASE ECF-TYPE SIGMA FACTO"/>
    <property type="match status" value="1"/>
</dbReference>
<dbReference type="InterPro" id="IPR036388">
    <property type="entry name" value="WH-like_DNA-bd_sf"/>
</dbReference>
<sequence length="190" mass="22706">MQINEDNFINKLKDKDSKALEYAFDTYCDYVYKVVFSVFGSKEYSTYIDECINDIFMCLWDNIDKFHEEKGNFKYWFKAVAKYKAINYKKKIIKNANIDCIENYIFESKEQVENLIVSKENKNEIINMIKDLKGMDREIFIRRYLIQEDIVEIGSYLGVNRSVVDNRLSRSRKILKEKLEKLKKGECVNE</sequence>
<feature type="domain" description="RNA polymerase sigma-70 region 2" evidence="6">
    <location>
        <begin position="26"/>
        <end position="91"/>
    </location>
</feature>
<comment type="caution">
    <text evidence="8">The sequence shown here is derived from an EMBL/GenBank/DDBJ whole genome shotgun (WGS) entry which is preliminary data.</text>
</comment>
<dbReference type="AlphaFoldDB" id="A0A0D1BV60"/>
<dbReference type="HOGENOM" id="CLU_047691_9_7_9"/>
<dbReference type="RefSeq" id="WP_003486233.1">
    <property type="nucleotide sequence ID" value="NZ_JXSU01000007.1"/>
</dbReference>
<dbReference type="Pfam" id="PF04542">
    <property type="entry name" value="Sigma70_r2"/>
    <property type="match status" value="1"/>
</dbReference>
<evidence type="ECO:0000259" key="6">
    <source>
        <dbReference type="Pfam" id="PF04542"/>
    </source>
</evidence>
<dbReference type="Gene3D" id="1.10.10.10">
    <property type="entry name" value="Winged helix-like DNA-binding domain superfamily/Winged helix DNA-binding domain"/>
    <property type="match status" value="1"/>
</dbReference>
<evidence type="ECO:0000256" key="2">
    <source>
        <dbReference type="ARBA" id="ARBA00023015"/>
    </source>
</evidence>
<keyword evidence="4" id="KW-0238">DNA-binding</keyword>
<dbReference type="GO" id="GO:0003677">
    <property type="term" value="F:DNA binding"/>
    <property type="evidence" value="ECO:0007669"/>
    <property type="project" value="UniProtKB-KW"/>
</dbReference>
<keyword evidence="3" id="KW-0731">Sigma factor</keyword>
<evidence type="ECO:0000259" key="7">
    <source>
        <dbReference type="Pfam" id="PF08281"/>
    </source>
</evidence>
<dbReference type="Pfam" id="PF08281">
    <property type="entry name" value="Sigma70_r4_2"/>
    <property type="match status" value="1"/>
</dbReference>
<dbReference type="GO" id="GO:0016987">
    <property type="term" value="F:sigma factor activity"/>
    <property type="evidence" value="ECO:0007669"/>
    <property type="project" value="UniProtKB-KW"/>
</dbReference>
<dbReference type="PANTHER" id="PTHR43133:SF8">
    <property type="entry name" value="RNA POLYMERASE SIGMA FACTOR HI_1459-RELATED"/>
    <property type="match status" value="1"/>
</dbReference>
<evidence type="ECO:0000256" key="5">
    <source>
        <dbReference type="ARBA" id="ARBA00023163"/>
    </source>
</evidence>
<accession>A0A0D1BV60</accession>
<dbReference type="InterPro" id="IPR013249">
    <property type="entry name" value="RNA_pol_sigma70_r4_t2"/>
</dbReference>
<proteinExistence type="inferred from homology"/>
<dbReference type="InterPro" id="IPR013324">
    <property type="entry name" value="RNA_pol_sigma_r3/r4-like"/>
</dbReference>
<keyword evidence="2" id="KW-0805">Transcription regulation</keyword>
<dbReference type="PATRIC" id="fig|1379739.3.peg.2054"/>
<dbReference type="InterPro" id="IPR013325">
    <property type="entry name" value="RNA_pol_sigma_r2"/>
</dbReference>
<feature type="domain" description="RNA polymerase sigma factor 70 region 4 type 2" evidence="7">
    <location>
        <begin position="124"/>
        <end position="174"/>
    </location>
</feature>
<keyword evidence="5" id="KW-0804">Transcription</keyword>
<evidence type="ECO:0000256" key="3">
    <source>
        <dbReference type="ARBA" id="ARBA00023082"/>
    </source>
</evidence>